<dbReference type="PANTHER" id="PTHR30273:SF2">
    <property type="entry name" value="PROTEIN FECR"/>
    <property type="match status" value="1"/>
</dbReference>
<keyword evidence="1" id="KW-0812">Transmembrane</keyword>
<proteinExistence type="predicted"/>
<name>A0A5C6D5K8_9BACT</name>
<dbReference type="Proteomes" id="UP000319143">
    <property type="component" value="Unassembled WGS sequence"/>
</dbReference>
<comment type="caution">
    <text evidence="3">The sequence shown here is derived from an EMBL/GenBank/DDBJ whole genome shotgun (WGS) entry which is preliminary data.</text>
</comment>
<dbReference type="PANTHER" id="PTHR30273">
    <property type="entry name" value="PERIPLASMIC SIGNAL SENSOR AND SIGMA FACTOR ACTIVATOR FECR-RELATED"/>
    <property type="match status" value="1"/>
</dbReference>
<dbReference type="Gene3D" id="2.60.120.200">
    <property type="match status" value="1"/>
</dbReference>
<accession>A0A5C6D5K8</accession>
<dbReference type="SUPFAM" id="SSF49899">
    <property type="entry name" value="Concanavalin A-like lectins/glucanases"/>
    <property type="match status" value="1"/>
</dbReference>
<reference evidence="3 4" key="1">
    <citation type="submission" date="2019-02" db="EMBL/GenBank/DDBJ databases">
        <title>Deep-cultivation of Planctomycetes and their phenomic and genomic characterization uncovers novel biology.</title>
        <authorList>
            <person name="Wiegand S."/>
            <person name="Jogler M."/>
            <person name="Boedeker C."/>
            <person name="Pinto D."/>
            <person name="Vollmers J."/>
            <person name="Rivas-Marin E."/>
            <person name="Kohn T."/>
            <person name="Peeters S.H."/>
            <person name="Heuer A."/>
            <person name="Rast P."/>
            <person name="Oberbeckmann S."/>
            <person name="Bunk B."/>
            <person name="Jeske O."/>
            <person name="Meyerdierks A."/>
            <person name="Storesund J.E."/>
            <person name="Kallscheuer N."/>
            <person name="Luecker S."/>
            <person name="Lage O.M."/>
            <person name="Pohl T."/>
            <person name="Merkel B.J."/>
            <person name="Hornburger P."/>
            <person name="Mueller R.-W."/>
            <person name="Bruemmer F."/>
            <person name="Labrenz M."/>
            <person name="Spormann A.M."/>
            <person name="Op Den Camp H."/>
            <person name="Overmann J."/>
            <person name="Amann R."/>
            <person name="Jetten M.S.M."/>
            <person name="Mascher T."/>
            <person name="Medema M.H."/>
            <person name="Devos D.P."/>
            <person name="Kaster A.-K."/>
            <person name="Ovreas L."/>
            <person name="Rohde M."/>
            <person name="Galperin M.Y."/>
            <person name="Jogler C."/>
        </authorList>
    </citation>
    <scope>NUCLEOTIDE SEQUENCE [LARGE SCALE GENOMIC DNA]</scope>
    <source>
        <strain evidence="3 4">Poly41</strain>
    </source>
</reference>
<dbReference type="Pfam" id="PF04773">
    <property type="entry name" value="FecR"/>
    <property type="match status" value="1"/>
</dbReference>
<dbReference type="OrthoDB" id="258532at2"/>
<evidence type="ECO:0000313" key="3">
    <source>
        <dbReference type="EMBL" id="TWU32242.1"/>
    </source>
</evidence>
<keyword evidence="1" id="KW-0472">Membrane</keyword>
<dbReference type="RefSeq" id="WP_146530482.1">
    <property type="nucleotide sequence ID" value="NZ_SJPV01000013.1"/>
</dbReference>
<dbReference type="InterPro" id="IPR006860">
    <property type="entry name" value="FecR"/>
</dbReference>
<dbReference type="AlphaFoldDB" id="A0A5C6D5K8"/>
<evidence type="ECO:0000256" key="1">
    <source>
        <dbReference type="SAM" id="Phobius"/>
    </source>
</evidence>
<protein>
    <submittedName>
        <fullName evidence="3">FecR protein</fullName>
    </submittedName>
</protein>
<dbReference type="InterPro" id="IPR013320">
    <property type="entry name" value="ConA-like_dom_sf"/>
</dbReference>
<dbReference type="Pfam" id="PF13385">
    <property type="entry name" value="Laminin_G_3"/>
    <property type="match status" value="1"/>
</dbReference>
<dbReference type="InterPro" id="IPR012373">
    <property type="entry name" value="Ferrdict_sens_TM"/>
</dbReference>
<feature type="domain" description="FecR protein" evidence="2">
    <location>
        <begin position="163"/>
        <end position="242"/>
    </location>
</feature>
<dbReference type="Gene3D" id="2.60.120.1440">
    <property type="match status" value="1"/>
</dbReference>
<keyword evidence="4" id="KW-1185">Reference proteome</keyword>
<keyword evidence="1" id="KW-1133">Transmembrane helix</keyword>
<dbReference type="GO" id="GO:0016989">
    <property type="term" value="F:sigma factor antagonist activity"/>
    <property type="evidence" value="ECO:0007669"/>
    <property type="project" value="TreeGrafter"/>
</dbReference>
<feature type="transmembrane region" description="Helical" evidence="1">
    <location>
        <begin position="98"/>
        <end position="118"/>
    </location>
</feature>
<dbReference type="EMBL" id="SJPV01000013">
    <property type="protein sequence ID" value="TWU32242.1"/>
    <property type="molecule type" value="Genomic_DNA"/>
</dbReference>
<evidence type="ECO:0000259" key="2">
    <source>
        <dbReference type="Pfam" id="PF04773"/>
    </source>
</evidence>
<evidence type="ECO:0000313" key="4">
    <source>
        <dbReference type="Proteomes" id="UP000319143"/>
    </source>
</evidence>
<organism evidence="3 4">
    <name type="scientific">Novipirellula artificiosorum</name>
    <dbReference type="NCBI Taxonomy" id="2528016"/>
    <lineage>
        <taxon>Bacteria</taxon>
        <taxon>Pseudomonadati</taxon>
        <taxon>Planctomycetota</taxon>
        <taxon>Planctomycetia</taxon>
        <taxon>Pirellulales</taxon>
        <taxon>Pirellulaceae</taxon>
        <taxon>Novipirellula</taxon>
    </lineage>
</organism>
<sequence length="518" mass="55752">MSDLTDLRPLFADYARGGISAEQLVTLEAALRADADLRRDFIEYINVDSALSDLAALSESEVAEIEVAKHRDESTIRVSRHSASFTWAAAKAWRAHRVAAIAGSVAATLLFATILWVANPFLDNDVQVAMILTRVDAALAYAGQRYDGAELAVGEYRLDRGLLHLRFHGGVTVYIEAPARFDAVSGNRLLLRSGRLSANVPPEGVGFTVDTPDAEVIDFGTEFSIDVESSASEVHVFKGLVRVQPKSLKDGQAGQAVSLQSSQAVKIDNASKETVGIQLATDRFIRSFDEPKRTYPRAVKQLSPIAYYRMPIRDKGLVADPPQYSGVVLTGDGVRPPHACGVDAGGSLRVRAESTGRGGRVDSPPPLGTGQFTLAVFVYLESKTPDGTVATNIRGAEGNFELALDDKCRLQGTIRDRSGQLRSVTSAAFLPLRAWRLIVMKADGDHLRVYVDGQLVASVPCATVATSATETVWFGTDAEGAGLWDGRIDELAMFDQALSDSEIAGLYQAALAQMAKPK</sequence>
<gene>
    <name evidence="3" type="ORF">Poly41_57270</name>
</gene>